<dbReference type="NCBIfam" id="TIGR00176">
    <property type="entry name" value="mobB"/>
    <property type="match status" value="1"/>
</dbReference>
<evidence type="ECO:0000256" key="4">
    <source>
        <dbReference type="ARBA" id="ARBA00023027"/>
    </source>
</evidence>
<organism evidence="8 9">
    <name type="scientific">Candidatus Electrothrix aarhusensis</name>
    <dbReference type="NCBI Taxonomy" id="1859131"/>
    <lineage>
        <taxon>Bacteria</taxon>
        <taxon>Pseudomonadati</taxon>
        <taxon>Thermodesulfobacteriota</taxon>
        <taxon>Desulfobulbia</taxon>
        <taxon>Desulfobulbales</taxon>
        <taxon>Desulfobulbaceae</taxon>
        <taxon>Candidatus Electrothrix</taxon>
    </lineage>
</organism>
<gene>
    <name evidence="8" type="ORF">H206_02398</name>
</gene>
<evidence type="ECO:0000256" key="1">
    <source>
        <dbReference type="ARBA" id="ARBA00001962"/>
    </source>
</evidence>
<keyword evidence="3" id="KW-0560">Oxidoreductase</keyword>
<keyword evidence="4" id="KW-0520">NAD</keyword>
<evidence type="ECO:0000313" key="9">
    <source>
        <dbReference type="Proteomes" id="UP000287853"/>
    </source>
</evidence>
<dbReference type="GO" id="GO:0006777">
    <property type="term" value="P:Mo-molybdopterin cofactor biosynthetic process"/>
    <property type="evidence" value="ECO:0007669"/>
    <property type="project" value="InterPro"/>
</dbReference>
<evidence type="ECO:0000256" key="2">
    <source>
        <dbReference type="ARBA" id="ARBA00007358"/>
    </source>
</evidence>
<reference evidence="8 9" key="1">
    <citation type="submission" date="2017-01" db="EMBL/GenBank/DDBJ databases">
        <title>The cable genome- insights into the physiology and evolution of filamentous bacteria capable of sulfide oxidation via long distance electron transfer.</title>
        <authorList>
            <person name="Schreiber L."/>
            <person name="Bjerg J.T."/>
            <person name="Boggild A."/>
            <person name="Van De Vossenberg J."/>
            <person name="Meysman F."/>
            <person name="Nielsen L.P."/>
            <person name="Schramm A."/>
            <person name="Kjeldsen K.U."/>
        </authorList>
    </citation>
    <scope>NUCLEOTIDE SEQUENCE [LARGE SCALE GENOMIC DNA]</scope>
    <source>
        <strain evidence="8">MCF</strain>
    </source>
</reference>
<dbReference type="Proteomes" id="UP000287853">
    <property type="component" value="Unassembled WGS sequence"/>
</dbReference>
<dbReference type="InterPro" id="IPR027417">
    <property type="entry name" value="P-loop_NTPase"/>
</dbReference>
<dbReference type="Pfam" id="PF25137">
    <property type="entry name" value="ADH_Fe_C"/>
    <property type="match status" value="1"/>
</dbReference>
<evidence type="ECO:0000313" key="8">
    <source>
        <dbReference type="EMBL" id="RWX45056.1"/>
    </source>
</evidence>
<dbReference type="FunFam" id="3.40.50.1970:FF:000003">
    <property type="entry name" value="Alcohol dehydrogenase, iron-containing"/>
    <property type="match status" value="1"/>
</dbReference>
<dbReference type="GO" id="GO:0005525">
    <property type="term" value="F:GTP binding"/>
    <property type="evidence" value="ECO:0007669"/>
    <property type="project" value="InterPro"/>
</dbReference>
<comment type="similarity">
    <text evidence="2">Belongs to the iron-containing alcohol dehydrogenase family.</text>
</comment>
<dbReference type="InterPro" id="IPR018211">
    <property type="entry name" value="ADH_Fe_CS"/>
</dbReference>
<comment type="caution">
    <text evidence="8">The sequence shown here is derived from an EMBL/GenBank/DDBJ whole genome shotgun (WGS) entry which is preliminary data.</text>
</comment>
<comment type="cofactor">
    <cofactor evidence="1">
        <name>Fe cation</name>
        <dbReference type="ChEBI" id="CHEBI:24875"/>
    </cofactor>
</comment>
<name>A0A444IW45_9BACT</name>
<feature type="domain" description="Fe-containing alcohol dehydrogenase-like C-terminal" evidence="7">
    <location>
        <begin position="384"/>
        <end position="430"/>
    </location>
</feature>
<dbReference type="SUPFAM" id="SSF56796">
    <property type="entry name" value="Dehydroquinate synthase-like"/>
    <property type="match status" value="1"/>
</dbReference>
<dbReference type="Gene3D" id="3.40.50.1970">
    <property type="match status" value="1"/>
</dbReference>
<dbReference type="InterPro" id="IPR004435">
    <property type="entry name" value="MobB_dom"/>
</dbReference>
<dbReference type="GO" id="GO:0004022">
    <property type="term" value="F:alcohol dehydrogenase (NAD+) activity"/>
    <property type="evidence" value="ECO:0007669"/>
    <property type="project" value="TreeGrafter"/>
</dbReference>
<dbReference type="InterPro" id="IPR001670">
    <property type="entry name" value="ADH_Fe/GldA"/>
</dbReference>
<dbReference type="Pfam" id="PF00465">
    <property type="entry name" value="Fe-ADH"/>
    <property type="match status" value="1"/>
</dbReference>
<dbReference type="CDD" id="cd03116">
    <property type="entry name" value="MobB"/>
    <property type="match status" value="1"/>
</dbReference>
<dbReference type="PROSITE" id="PS00913">
    <property type="entry name" value="ADH_IRON_1"/>
    <property type="match status" value="1"/>
</dbReference>
<feature type="domain" description="Molybdopterin-guanine dinucleotide biosynthesis protein B (MobB)" evidence="6">
    <location>
        <begin position="9"/>
        <end position="139"/>
    </location>
</feature>
<dbReference type="Gene3D" id="3.40.50.300">
    <property type="entry name" value="P-loop containing nucleotide triphosphate hydrolases"/>
    <property type="match status" value="1"/>
</dbReference>
<dbReference type="SUPFAM" id="SSF52540">
    <property type="entry name" value="P-loop containing nucleoside triphosphate hydrolases"/>
    <property type="match status" value="1"/>
</dbReference>
<feature type="domain" description="Alcohol dehydrogenase iron-type/glycerol dehydrogenase GldA" evidence="5">
    <location>
        <begin position="205"/>
        <end position="373"/>
    </location>
</feature>
<dbReference type="Gene3D" id="1.20.1090.10">
    <property type="entry name" value="Dehydroquinate synthase-like - alpha domain"/>
    <property type="match status" value="1"/>
</dbReference>
<accession>A0A444IW45</accession>
<dbReference type="PANTHER" id="PTHR11496">
    <property type="entry name" value="ALCOHOL DEHYDROGENASE"/>
    <property type="match status" value="1"/>
</dbReference>
<protein>
    <submittedName>
        <fullName evidence="8">Molybdopterin-guanine dinucleotide biosynthesis protein MobB</fullName>
    </submittedName>
</protein>
<evidence type="ECO:0000259" key="5">
    <source>
        <dbReference type="Pfam" id="PF00465"/>
    </source>
</evidence>
<dbReference type="GO" id="GO:0046872">
    <property type="term" value="F:metal ion binding"/>
    <property type="evidence" value="ECO:0007669"/>
    <property type="project" value="InterPro"/>
</dbReference>
<dbReference type="InterPro" id="IPR039697">
    <property type="entry name" value="Alcohol_dehydrogenase_Fe"/>
</dbReference>
<keyword evidence="9" id="KW-1185">Reference proteome</keyword>
<sequence length="433" mass="45968">MMRLTMPFIITFIGWHDSGKTTLAAQVVRLLKERGYSVAVIKSTKEIGLLPNQEGTDTGAYSKAGADAVTLVAPDQLVMTAAHPEKDLPALARRFFSDVDVVIGEGFKKADKVAKIEVFRGKGTRLCDQVNGVIALATDQGIYHDINQEISGPSVFPLNQPEKIADFLEKEYIRAPSAHDRKVHLIKTRQGKIMNSMQPFTVTQPTRLHFGAGTVKDLGKTVKDFNGSKVLLVVDPGLVKAGLLDRFTAPLEQEGISFTVYDEIDPEPGLKLADKGCAIAKEAGCDCVIGAGGGSAMDVAKAISILLTNGGKAVDYLGLGLIKKPGVPKIMIPTSAGTGAEVTFTAVFINEETGSKGGMNGDPLYPDAAILDPELTLSLPAKVTAYTGIDALTHALEAYTSTQAHLISEMYSLEAIDLIARNLPAACANGGES</sequence>
<evidence type="ECO:0000256" key="3">
    <source>
        <dbReference type="ARBA" id="ARBA00023002"/>
    </source>
</evidence>
<evidence type="ECO:0000259" key="7">
    <source>
        <dbReference type="Pfam" id="PF25137"/>
    </source>
</evidence>
<proteinExistence type="inferred from homology"/>
<dbReference type="AlphaFoldDB" id="A0A444IW45"/>
<evidence type="ECO:0000259" key="6">
    <source>
        <dbReference type="Pfam" id="PF03205"/>
    </source>
</evidence>
<dbReference type="CDD" id="cd08551">
    <property type="entry name" value="Fe-ADH"/>
    <property type="match status" value="1"/>
</dbReference>
<dbReference type="EMBL" id="MTKO01000083">
    <property type="protein sequence ID" value="RWX45056.1"/>
    <property type="molecule type" value="Genomic_DNA"/>
</dbReference>
<dbReference type="InterPro" id="IPR056798">
    <property type="entry name" value="ADH_Fe_C"/>
</dbReference>
<dbReference type="PANTHER" id="PTHR11496:SF102">
    <property type="entry name" value="ALCOHOL DEHYDROGENASE 4"/>
    <property type="match status" value="1"/>
</dbReference>
<dbReference type="Pfam" id="PF03205">
    <property type="entry name" value="MobB"/>
    <property type="match status" value="1"/>
</dbReference>